<feature type="transmembrane region" description="Helical" evidence="1">
    <location>
        <begin position="151"/>
        <end position="172"/>
    </location>
</feature>
<feature type="transmembrane region" description="Helical" evidence="1">
    <location>
        <begin position="76"/>
        <end position="107"/>
    </location>
</feature>
<feature type="transmembrane region" description="Helical" evidence="1">
    <location>
        <begin position="34"/>
        <end position="56"/>
    </location>
</feature>
<evidence type="ECO:0000256" key="1">
    <source>
        <dbReference type="SAM" id="Phobius"/>
    </source>
</evidence>
<reference evidence="2 3" key="1">
    <citation type="submission" date="2014-02" db="EMBL/GenBank/DDBJ databases">
        <title>Transposable element dynamics among asymbiotic and ectomycorrhizal Amanita fungi.</title>
        <authorList>
            <consortium name="DOE Joint Genome Institute"/>
            <person name="Hess J."/>
            <person name="Skrede I."/>
            <person name="Wolfe B."/>
            <person name="LaButti K."/>
            <person name="Ohm R.A."/>
            <person name="Grigoriev I.V."/>
            <person name="Pringle A."/>
        </authorList>
    </citation>
    <scope>NUCLEOTIDE SEQUENCE [LARGE SCALE GENOMIC DNA]</scope>
    <source>
        <strain evidence="2 3">SKay4041</strain>
    </source>
</reference>
<protein>
    <submittedName>
        <fullName evidence="2">Uncharacterized protein</fullName>
    </submittedName>
</protein>
<evidence type="ECO:0000313" key="3">
    <source>
        <dbReference type="Proteomes" id="UP000242287"/>
    </source>
</evidence>
<feature type="transmembrane region" description="Helical" evidence="1">
    <location>
        <begin position="6"/>
        <end position="27"/>
    </location>
</feature>
<keyword evidence="1" id="KW-1133">Transmembrane helix</keyword>
<name>A0A2A9NB21_9AGAR</name>
<accession>A0A2A9NB21</accession>
<keyword evidence="1" id="KW-0472">Membrane</keyword>
<dbReference type="EMBL" id="KZ302090">
    <property type="protein sequence ID" value="PFH47819.1"/>
    <property type="molecule type" value="Genomic_DNA"/>
</dbReference>
<feature type="transmembrane region" description="Helical" evidence="1">
    <location>
        <begin position="127"/>
        <end position="145"/>
    </location>
</feature>
<evidence type="ECO:0000313" key="2">
    <source>
        <dbReference type="EMBL" id="PFH47819.1"/>
    </source>
</evidence>
<dbReference type="Proteomes" id="UP000242287">
    <property type="component" value="Unassembled WGS sequence"/>
</dbReference>
<gene>
    <name evidence="2" type="ORF">AMATHDRAFT_50011</name>
</gene>
<keyword evidence="1" id="KW-0812">Transmembrane</keyword>
<proteinExistence type="predicted"/>
<organism evidence="2 3">
    <name type="scientific">Amanita thiersii Skay4041</name>
    <dbReference type="NCBI Taxonomy" id="703135"/>
    <lineage>
        <taxon>Eukaryota</taxon>
        <taxon>Fungi</taxon>
        <taxon>Dikarya</taxon>
        <taxon>Basidiomycota</taxon>
        <taxon>Agaricomycotina</taxon>
        <taxon>Agaricomycetes</taxon>
        <taxon>Agaricomycetidae</taxon>
        <taxon>Agaricales</taxon>
        <taxon>Pluteineae</taxon>
        <taxon>Amanitaceae</taxon>
        <taxon>Amanita</taxon>
    </lineage>
</organism>
<keyword evidence="3" id="KW-1185">Reference proteome</keyword>
<dbReference type="OrthoDB" id="2867313at2759"/>
<sequence>MSWAHLLQKYFWTISQAILAIRLWAIWGRTRGMGICLSIAFVIYLGVGYAFLELFVESVQFRLDPFEDKSLRGCVTIAANAIYCVVTWIDLLVFETFLTGILLIRGFRAYKDGGNTGLFNVVFRDGLILYLYASGVTIVSLILVISLPPGLVLVTLFPVRAIHVAITSRILLRTREQGDKRTHIFDENGHEVSEAWTDNGHRIIFVPHRSSYTQ</sequence>
<dbReference type="AlphaFoldDB" id="A0A2A9NB21"/>